<evidence type="ECO:0000313" key="1">
    <source>
        <dbReference type="EMBL" id="MPM62434.1"/>
    </source>
</evidence>
<protein>
    <submittedName>
        <fullName evidence="1">Uncharacterized protein</fullName>
    </submittedName>
</protein>
<dbReference type="EMBL" id="VSSQ01018862">
    <property type="protein sequence ID" value="MPM62434.1"/>
    <property type="molecule type" value="Genomic_DNA"/>
</dbReference>
<dbReference type="AlphaFoldDB" id="A0A645BKU8"/>
<proteinExistence type="predicted"/>
<organism evidence="1">
    <name type="scientific">bioreactor metagenome</name>
    <dbReference type="NCBI Taxonomy" id="1076179"/>
    <lineage>
        <taxon>unclassified sequences</taxon>
        <taxon>metagenomes</taxon>
        <taxon>ecological metagenomes</taxon>
    </lineage>
</organism>
<sequence length="75" mass="8736">MTTVECQRKECKHFGIDLCIKSRVHHDKSGMCIDFAVNDPTEINITKDDLRASFKPNCERARGTYRECRIKKVFT</sequence>
<comment type="caution">
    <text evidence="1">The sequence shown here is derived from an EMBL/GenBank/DDBJ whole genome shotgun (WGS) entry which is preliminary data.</text>
</comment>
<gene>
    <name evidence="1" type="ORF">SDC9_109306</name>
</gene>
<accession>A0A645BKU8</accession>
<reference evidence="1" key="1">
    <citation type="submission" date="2019-08" db="EMBL/GenBank/DDBJ databases">
        <authorList>
            <person name="Kucharzyk K."/>
            <person name="Murdoch R.W."/>
            <person name="Higgins S."/>
            <person name="Loffler F."/>
        </authorList>
    </citation>
    <scope>NUCLEOTIDE SEQUENCE</scope>
</reference>
<name>A0A645BKU8_9ZZZZ</name>